<feature type="transmembrane region" description="Helical" evidence="6">
    <location>
        <begin position="101"/>
        <end position="121"/>
    </location>
</feature>
<evidence type="ECO:0000256" key="3">
    <source>
        <dbReference type="ARBA" id="ARBA00022801"/>
    </source>
</evidence>
<accession>A0A037ZK44</accession>
<feature type="transmembrane region" description="Helical" evidence="6">
    <location>
        <begin position="23"/>
        <end position="40"/>
    </location>
</feature>
<dbReference type="GO" id="GO:0016020">
    <property type="term" value="C:membrane"/>
    <property type="evidence" value="ECO:0007669"/>
    <property type="project" value="UniProtKB-SubCell"/>
</dbReference>
<proteinExistence type="predicted"/>
<dbReference type="AlphaFoldDB" id="A0A037ZK44"/>
<comment type="caution">
    <text evidence="7">The sequence shown here is derived from an EMBL/GenBank/DDBJ whole genome shotgun (WGS) entry which is preliminary data.</text>
</comment>
<evidence type="ECO:0000256" key="5">
    <source>
        <dbReference type="ARBA" id="ARBA00023136"/>
    </source>
</evidence>
<reference evidence="7 8" key="1">
    <citation type="submission" date="2014-03" db="EMBL/GenBank/DDBJ databases">
        <title>Draft Genome Sequence of Actibacterium mucosum KCTC 23349, a Marine Alphaproteobacterium with Complex Ionic Requirements Isolated from Mediterranean Seawater at Malvarrosa Beach, Valencia, Spain.</title>
        <authorList>
            <person name="Arahal D.R."/>
            <person name="Shao Z."/>
            <person name="Lai Q."/>
            <person name="Pujalte M.J."/>
        </authorList>
    </citation>
    <scope>NUCLEOTIDE SEQUENCE [LARGE SCALE GENOMIC DNA]</scope>
    <source>
        <strain evidence="7 8">KCTC 23349</strain>
    </source>
</reference>
<gene>
    <name evidence="7" type="ORF">ACMU_05840</name>
</gene>
<keyword evidence="2 6" id="KW-0812">Transmembrane</keyword>
<feature type="transmembrane region" description="Helical" evidence="6">
    <location>
        <begin position="47"/>
        <end position="67"/>
    </location>
</feature>
<dbReference type="RefSeq" id="WP_035256532.1">
    <property type="nucleotide sequence ID" value="NZ_JFKE01000002.1"/>
</dbReference>
<evidence type="ECO:0000256" key="6">
    <source>
        <dbReference type="SAM" id="Phobius"/>
    </source>
</evidence>
<dbReference type="InterPro" id="IPR008901">
    <property type="entry name" value="ACER"/>
</dbReference>
<evidence type="ECO:0000313" key="8">
    <source>
        <dbReference type="Proteomes" id="UP000026249"/>
    </source>
</evidence>
<dbReference type="Pfam" id="PF05875">
    <property type="entry name" value="Ceramidase"/>
    <property type="match status" value="1"/>
</dbReference>
<dbReference type="OrthoDB" id="277121at2"/>
<keyword evidence="4 6" id="KW-1133">Transmembrane helix</keyword>
<protein>
    <submittedName>
        <fullName evidence="7">Membrane protein</fullName>
    </submittedName>
</protein>
<feature type="transmembrane region" description="Helical" evidence="6">
    <location>
        <begin position="127"/>
        <end position="148"/>
    </location>
</feature>
<evidence type="ECO:0000256" key="2">
    <source>
        <dbReference type="ARBA" id="ARBA00022692"/>
    </source>
</evidence>
<comment type="subcellular location">
    <subcellularLocation>
        <location evidence="1">Membrane</location>
        <topology evidence="1">Multi-pass membrane protein</topology>
    </subcellularLocation>
</comment>
<dbReference type="GO" id="GO:0016811">
    <property type="term" value="F:hydrolase activity, acting on carbon-nitrogen (but not peptide) bonds, in linear amides"/>
    <property type="evidence" value="ECO:0007669"/>
    <property type="project" value="InterPro"/>
</dbReference>
<feature type="transmembrane region" description="Helical" evidence="6">
    <location>
        <begin position="189"/>
        <end position="208"/>
    </location>
</feature>
<feature type="transmembrane region" description="Helical" evidence="6">
    <location>
        <begin position="160"/>
        <end position="177"/>
    </location>
</feature>
<sequence length="220" mass="24436">MDWHEQIDSYCERVDFTYWAEPVNAVTNAAFLIAALWMAWRLRGSGLPLAWALCAVLAAIGVGSYLFHTHATIWAVTADVVPIVIFVLLYVFVANLHFWRWPLWLSALGTAAFIPYAAATIPVFDALGFLGSSASYGPVPLLITIYAFALRNRHPETARGLAIGVAILCASLTFRTIDEPLCDTIPLGTHFLWHCLNAVMLGWMIEVYRRHMVAEARAQG</sequence>
<dbReference type="GO" id="GO:0006672">
    <property type="term" value="P:ceramide metabolic process"/>
    <property type="evidence" value="ECO:0007669"/>
    <property type="project" value="InterPro"/>
</dbReference>
<name>A0A037ZK44_9RHOB</name>
<keyword evidence="8" id="KW-1185">Reference proteome</keyword>
<evidence type="ECO:0000256" key="4">
    <source>
        <dbReference type="ARBA" id="ARBA00022989"/>
    </source>
</evidence>
<dbReference type="STRING" id="1454373.ACMU_05840"/>
<organism evidence="7 8">
    <name type="scientific">Actibacterium mucosum KCTC 23349</name>
    <dbReference type="NCBI Taxonomy" id="1454373"/>
    <lineage>
        <taxon>Bacteria</taxon>
        <taxon>Pseudomonadati</taxon>
        <taxon>Pseudomonadota</taxon>
        <taxon>Alphaproteobacteria</taxon>
        <taxon>Rhodobacterales</taxon>
        <taxon>Roseobacteraceae</taxon>
        <taxon>Actibacterium</taxon>
    </lineage>
</organism>
<keyword evidence="3" id="KW-0378">Hydrolase</keyword>
<dbReference type="EMBL" id="JFKE01000002">
    <property type="protein sequence ID" value="KAJ56463.1"/>
    <property type="molecule type" value="Genomic_DNA"/>
</dbReference>
<dbReference type="Proteomes" id="UP000026249">
    <property type="component" value="Unassembled WGS sequence"/>
</dbReference>
<feature type="transmembrane region" description="Helical" evidence="6">
    <location>
        <begin position="73"/>
        <end position="94"/>
    </location>
</feature>
<evidence type="ECO:0000256" key="1">
    <source>
        <dbReference type="ARBA" id="ARBA00004141"/>
    </source>
</evidence>
<keyword evidence="5 6" id="KW-0472">Membrane</keyword>
<evidence type="ECO:0000313" key="7">
    <source>
        <dbReference type="EMBL" id="KAJ56463.1"/>
    </source>
</evidence>